<feature type="domain" description="EF-hand" evidence="9">
    <location>
        <begin position="167"/>
        <end position="202"/>
    </location>
</feature>
<evidence type="ECO:0000313" key="12">
    <source>
        <dbReference type="Proteomes" id="UP001230051"/>
    </source>
</evidence>
<dbReference type="InterPro" id="IPR036058">
    <property type="entry name" value="Kazal_dom_sf"/>
</dbReference>
<evidence type="ECO:0000256" key="6">
    <source>
        <dbReference type="ARBA" id="ARBA00023157"/>
    </source>
</evidence>
<evidence type="ECO:0000256" key="3">
    <source>
        <dbReference type="ARBA" id="ARBA00022723"/>
    </source>
</evidence>
<feature type="signal peptide" evidence="8">
    <location>
        <begin position="1"/>
        <end position="15"/>
    </location>
</feature>
<dbReference type="PANTHER" id="PTHR13866">
    <property type="entry name" value="SPARC OSTEONECTIN"/>
    <property type="match status" value="1"/>
</dbReference>
<comment type="subcellular location">
    <subcellularLocation>
        <location evidence="1">Secreted</location>
        <location evidence="1">Extracellular space</location>
        <location evidence="1">Extracellular matrix</location>
    </subcellularLocation>
</comment>
<dbReference type="GO" id="GO:0005518">
    <property type="term" value="F:collagen binding"/>
    <property type="evidence" value="ECO:0007669"/>
    <property type="project" value="TreeGrafter"/>
</dbReference>
<evidence type="ECO:0000259" key="9">
    <source>
        <dbReference type="PROSITE" id="PS50222"/>
    </source>
</evidence>
<dbReference type="PANTHER" id="PTHR13866:SF31">
    <property type="entry name" value="SPARC-LIKE 2"/>
    <property type="match status" value="1"/>
</dbReference>
<keyword evidence="3" id="KW-0479">Metal-binding</keyword>
<dbReference type="PROSITE" id="PS00018">
    <property type="entry name" value="EF_HAND_1"/>
    <property type="match status" value="1"/>
</dbReference>
<dbReference type="CDD" id="cd00252">
    <property type="entry name" value="EFh_SPARC_EC"/>
    <property type="match status" value="1"/>
</dbReference>
<dbReference type="Pfam" id="PF07648">
    <property type="entry name" value="Kazal_2"/>
    <property type="match status" value="1"/>
</dbReference>
<feature type="domain" description="Kazal-like" evidence="10">
    <location>
        <begin position="74"/>
        <end position="121"/>
    </location>
</feature>
<dbReference type="Proteomes" id="UP001230051">
    <property type="component" value="Unassembled WGS sequence"/>
</dbReference>
<dbReference type="InterPro" id="IPR011992">
    <property type="entry name" value="EF-hand-dom_pair"/>
</dbReference>
<accession>A0AAD8GHU4</accession>
<dbReference type="GO" id="GO:0005509">
    <property type="term" value="F:calcium ion binding"/>
    <property type="evidence" value="ECO:0007669"/>
    <property type="project" value="InterPro"/>
</dbReference>
<keyword evidence="12" id="KW-1185">Reference proteome</keyword>
<evidence type="ECO:0000256" key="7">
    <source>
        <dbReference type="ARBA" id="ARBA00023180"/>
    </source>
</evidence>
<evidence type="ECO:0000313" key="11">
    <source>
        <dbReference type="EMBL" id="KAK1174751.1"/>
    </source>
</evidence>
<dbReference type="InterPro" id="IPR002350">
    <property type="entry name" value="Kazal_dom"/>
</dbReference>
<evidence type="ECO:0000256" key="4">
    <source>
        <dbReference type="ARBA" id="ARBA00022729"/>
    </source>
</evidence>
<dbReference type="FunFam" id="1.10.238.10:FF:000246">
    <property type="entry name" value="Uncharacterized protein, isoform C"/>
    <property type="match status" value="1"/>
</dbReference>
<dbReference type="PROSITE" id="PS51465">
    <property type="entry name" value="KAZAL_2"/>
    <property type="match status" value="1"/>
</dbReference>
<dbReference type="GO" id="GO:0050840">
    <property type="term" value="F:extracellular matrix binding"/>
    <property type="evidence" value="ECO:0007669"/>
    <property type="project" value="TreeGrafter"/>
</dbReference>
<evidence type="ECO:0000256" key="8">
    <source>
        <dbReference type="SAM" id="SignalP"/>
    </source>
</evidence>
<protein>
    <submittedName>
        <fullName evidence="11">SPARC-like protein 1</fullName>
    </submittedName>
</protein>
<dbReference type="Gene3D" id="3.30.60.30">
    <property type="match status" value="1"/>
</dbReference>
<evidence type="ECO:0000256" key="1">
    <source>
        <dbReference type="ARBA" id="ARBA00004498"/>
    </source>
</evidence>
<evidence type="ECO:0000256" key="2">
    <source>
        <dbReference type="ARBA" id="ARBA00022525"/>
    </source>
</evidence>
<dbReference type="InterPro" id="IPR019577">
    <property type="entry name" value="SPARC/Testican_Ca-bd-dom"/>
</dbReference>
<evidence type="ECO:0000259" key="10">
    <source>
        <dbReference type="PROSITE" id="PS51465"/>
    </source>
</evidence>
<dbReference type="Gene3D" id="1.10.238.10">
    <property type="entry name" value="EF-hand"/>
    <property type="match status" value="1"/>
</dbReference>
<dbReference type="InterPro" id="IPR002048">
    <property type="entry name" value="EF_hand_dom"/>
</dbReference>
<keyword evidence="4 8" id="KW-0732">Signal</keyword>
<keyword evidence="7" id="KW-0325">Glycoprotein</keyword>
<dbReference type="EMBL" id="JAGXEW010000002">
    <property type="protein sequence ID" value="KAK1174751.1"/>
    <property type="molecule type" value="Genomic_DNA"/>
</dbReference>
<name>A0AAD8GHU4_ACIOX</name>
<dbReference type="AlphaFoldDB" id="A0AAD8GHU4"/>
<feature type="chain" id="PRO_5042297441" evidence="8">
    <location>
        <begin position="16"/>
        <end position="259"/>
    </location>
</feature>
<dbReference type="PROSITE" id="PS50222">
    <property type="entry name" value="EF_HAND_2"/>
    <property type="match status" value="1"/>
</dbReference>
<dbReference type="SUPFAM" id="SSF100895">
    <property type="entry name" value="Kazal-type serine protease inhibitors"/>
    <property type="match status" value="1"/>
</dbReference>
<proteinExistence type="predicted"/>
<keyword evidence="6" id="KW-1015">Disulfide bond</keyword>
<dbReference type="InterPro" id="IPR018247">
    <property type="entry name" value="EF_Hand_1_Ca_BS"/>
</dbReference>
<comment type="caution">
    <text evidence="11">The sequence shown here is derived from an EMBL/GenBank/DDBJ whole genome shotgun (WGS) entry which is preliminary data.</text>
</comment>
<reference evidence="11" key="1">
    <citation type="submission" date="2022-02" db="EMBL/GenBank/DDBJ databases">
        <title>Atlantic sturgeon de novo genome assembly.</title>
        <authorList>
            <person name="Stock M."/>
            <person name="Klopp C."/>
            <person name="Guiguen Y."/>
            <person name="Cabau C."/>
            <person name="Parinello H."/>
            <person name="Santidrian Yebra-Pimentel E."/>
            <person name="Kuhl H."/>
            <person name="Dirks R.P."/>
            <person name="Guessner J."/>
            <person name="Wuertz S."/>
            <person name="Du K."/>
            <person name="Schartl M."/>
        </authorList>
    </citation>
    <scope>NUCLEOTIDE SEQUENCE</scope>
    <source>
        <strain evidence="11">STURGEONOMICS-FGT-2020</strain>
        <tissue evidence="11">Whole blood</tissue>
    </source>
</reference>
<keyword evidence="2" id="KW-0964">Secreted</keyword>
<sequence length="259" mass="30212">MLCAVFILSETGVLASTSSSRSRRMLINDHGTLITIIKRNNPGDLCLLMKCSKPKGSWCQVFTGKDGTQKPRCVCPKTCPSEPHPVCSNYGRQYDNECLLHKEACRKHRQITVSYHGECLAKQAPCSKEDFAEFPFRLLNWFLHLREIDEFGVVNDTTTQELMTKKQRKELAKWQFEVLDINKDGTLSQRDLMEFRYRLMPLEHCAGEFFRSCDANGKQNVRLDEWIYCLVKRSEKWYEEFMARKMGPKEIWLKPKLKV</sequence>
<dbReference type="GO" id="GO:0005615">
    <property type="term" value="C:extracellular space"/>
    <property type="evidence" value="ECO:0007669"/>
    <property type="project" value="TreeGrafter"/>
</dbReference>
<dbReference type="Pfam" id="PF10591">
    <property type="entry name" value="SPARC_Ca_bdg"/>
    <property type="match status" value="1"/>
</dbReference>
<keyword evidence="5" id="KW-0106">Calcium</keyword>
<evidence type="ECO:0000256" key="5">
    <source>
        <dbReference type="ARBA" id="ARBA00022837"/>
    </source>
</evidence>
<dbReference type="FunFam" id="3.30.60.30:FF:000078">
    <property type="entry name" value="Predicted protein"/>
    <property type="match status" value="1"/>
</dbReference>
<gene>
    <name evidence="11" type="primary">SPARCL1</name>
    <name evidence="11" type="ORF">AOXY_G2323</name>
</gene>
<dbReference type="SMART" id="SM00280">
    <property type="entry name" value="KAZAL"/>
    <property type="match status" value="1"/>
</dbReference>
<dbReference type="CDD" id="cd00104">
    <property type="entry name" value="KAZAL_FS"/>
    <property type="match status" value="1"/>
</dbReference>
<dbReference type="SUPFAM" id="SSF47473">
    <property type="entry name" value="EF-hand"/>
    <property type="match status" value="1"/>
</dbReference>
<organism evidence="11 12">
    <name type="scientific">Acipenser oxyrinchus oxyrinchus</name>
    <dbReference type="NCBI Taxonomy" id="40147"/>
    <lineage>
        <taxon>Eukaryota</taxon>
        <taxon>Metazoa</taxon>
        <taxon>Chordata</taxon>
        <taxon>Craniata</taxon>
        <taxon>Vertebrata</taxon>
        <taxon>Euteleostomi</taxon>
        <taxon>Actinopterygii</taxon>
        <taxon>Chondrostei</taxon>
        <taxon>Acipenseriformes</taxon>
        <taxon>Acipenseridae</taxon>
        <taxon>Acipenser</taxon>
    </lineage>
</organism>